<dbReference type="InterPro" id="IPR005094">
    <property type="entry name" value="Endonuclease_MobA/VirD2"/>
</dbReference>
<keyword evidence="4" id="KW-1185">Reference proteome</keyword>
<dbReference type="OrthoDB" id="9763513at2"/>
<proteinExistence type="predicted"/>
<dbReference type="Pfam" id="PF03432">
    <property type="entry name" value="Relaxase"/>
    <property type="match status" value="1"/>
</dbReference>
<reference evidence="3" key="1">
    <citation type="submission" date="2018-09" db="EMBL/GenBank/DDBJ databases">
        <title>Murine metabolic-syndrome-specific gut microbial biobank.</title>
        <authorList>
            <person name="Liu C."/>
        </authorList>
    </citation>
    <scope>NUCLEOTIDE SEQUENCE</scope>
    <source>
        <strain evidence="3">D42-62</strain>
    </source>
</reference>
<evidence type="ECO:0000259" key="2">
    <source>
        <dbReference type="Pfam" id="PF03432"/>
    </source>
</evidence>
<feature type="domain" description="MobA/VirD2-like nuclease" evidence="2">
    <location>
        <begin position="27"/>
        <end position="161"/>
    </location>
</feature>
<dbReference type="RefSeq" id="WP_160562121.1">
    <property type="nucleotide sequence ID" value="NZ_QZDT01000070.1"/>
</dbReference>
<organism evidence="3 4">
    <name type="scientific">Parablautia muri</name>
    <dbReference type="NCBI Taxonomy" id="2320879"/>
    <lineage>
        <taxon>Bacteria</taxon>
        <taxon>Bacillati</taxon>
        <taxon>Bacillota</taxon>
        <taxon>Clostridia</taxon>
        <taxon>Lachnospirales</taxon>
        <taxon>Lachnospiraceae</taxon>
        <taxon>Parablautia</taxon>
    </lineage>
</organism>
<comment type="caution">
    <text evidence="3">The sequence shown here is derived from an EMBL/GenBank/DDBJ whole genome shotgun (WGS) entry which is preliminary data.</text>
</comment>
<protein>
    <submittedName>
        <fullName evidence="3">Relaxase</fullName>
    </submittedName>
</protein>
<gene>
    <name evidence="3" type="ORF">D5281_22245</name>
</gene>
<evidence type="ECO:0000313" key="3">
    <source>
        <dbReference type="EMBL" id="NBJ95194.1"/>
    </source>
</evidence>
<name>A0A9X5BJG9_9FIRM</name>
<dbReference type="AlphaFoldDB" id="A0A9X5BJG9"/>
<dbReference type="EMBL" id="QZDT01000070">
    <property type="protein sequence ID" value="NBJ95194.1"/>
    <property type="molecule type" value="Genomic_DNA"/>
</dbReference>
<evidence type="ECO:0000313" key="4">
    <source>
        <dbReference type="Proteomes" id="UP001154420"/>
    </source>
</evidence>
<accession>A0A9X5BJG9</accession>
<feature type="coiled-coil region" evidence="1">
    <location>
        <begin position="323"/>
        <end position="350"/>
    </location>
</feature>
<evidence type="ECO:0000256" key="1">
    <source>
        <dbReference type="SAM" id="Coils"/>
    </source>
</evidence>
<keyword evidence="1" id="KW-0175">Coiled coil</keyword>
<dbReference type="Proteomes" id="UP001154420">
    <property type="component" value="Unassembled WGS sequence"/>
</dbReference>
<sequence length="472" mass="53389">MATTRIMPLHIGKGRTESQAVSDIIDYVSNPQKTDNGRLVTGFACDSRIADAEFLLAKREYISTTGRVRGADDVLAYHVRQSFVPGEITPEEANRLGVEFAKRFTKGSHAFVVCTHIDKSHIHNHIIWNAVNLNCDRKFRNFWGSTRAVRRLNDTICVENGYSIVEDPKPHGKSYNKWLGDRAKPSHREQLRVMIDQALEQKPADLDGLLKLLAEMGCEVSRRGQAIRLKAPGWKNVARMDEKLGQGYSEDEIRAVLAGEKQHTPRRKDAVSTPTPKVNLLVDIQAKLQAGKGAGYARWAKVFNLKQMAQTMNYLTEHGLLEYAVLEEKAAAATASHNELSAQIKAAETRMAEIAVLRTHIINYVKTREVYTAYRKAGYSKKFLAEHEADILLHKAAKKAFDDLGIKKLPTVKSLQAEYATLLEGKKKDYAEYRRSREEMRELLAAKANVDRLMGYGEERQNDREKEQVQDR</sequence>